<dbReference type="Proteomes" id="UP000235672">
    <property type="component" value="Unassembled WGS sequence"/>
</dbReference>
<proteinExistence type="predicted"/>
<feature type="compositionally biased region" description="Polar residues" evidence="1">
    <location>
        <begin position="290"/>
        <end position="304"/>
    </location>
</feature>
<keyword evidence="3" id="KW-0732">Signal</keyword>
<protein>
    <recommendedName>
        <fullName evidence="6">Mid2 domain-containing protein</fullName>
    </recommendedName>
</protein>
<evidence type="ECO:0000313" key="4">
    <source>
        <dbReference type="EMBL" id="PMD13249.1"/>
    </source>
</evidence>
<feature type="region of interest" description="Disordered" evidence="1">
    <location>
        <begin position="279"/>
        <end position="308"/>
    </location>
</feature>
<name>A0A2J6PH10_9HELO</name>
<feature type="compositionally biased region" description="Low complexity" evidence="1">
    <location>
        <begin position="351"/>
        <end position="365"/>
    </location>
</feature>
<feature type="compositionally biased region" description="Pro residues" evidence="1">
    <location>
        <begin position="338"/>
        <end position="350"/>
    </location>
</feature>
<gene>
    <name evidence="4" type="ORF">NA56DRAFT_712286</name>
</gene>
<reference evidence="4 5" key="1">
    <citation type="submission" date="2016-05" db="EMBL/GenBank/DDBJ databases">
        <title>A degradative enzymes factory behind the ericoid mycorrhizal symbiosis.</title>
        <authorList>
            <consortium name="DOE Joint Genome Institute"/>
            <person name="Martino E."/>
            <person name="Morin E."/>
            <person name="Grelet G."/>
            <person name="Kuo A."/>
            <person name="Kohler A."/>
            <person name="Daghino S."/>
            <person name="Barry K."/>
            <person name="Choi C."/>
            <person name="Cichocki N."/>
            <person name="Clum A."/>
            <person name="Copeland A."/>
            <person name="Hainaut M."/>
            <person name="Haridas S."/>
            <person name="Labutti K."/>
            <person name="Lindquist E."/>
            <person name="Lipzen A."/>
            <person name="Khouja H.-R."/>
            <person name="Murat C."/>
            <person name="Ohm R."/>
            <person name="Olson A."/>
            <person name="Spatafora J."/>
            <person name="Veneault-Fourrey C."/>
            <person name="Henrissat B."/>
            <person name="Grigoriev I."/>
            <person name="Martin F."/>
            <person name="Perotto S."/>
        </authorList>
    </citation>
    <scope>NUCLEOTIDE SEQUENCE [LARGE SCALE GENOMIC DNA]</scope>
    <source>
        <strain evidence="4 5">UAMH 7357</strain>
    </source>
</reference>
<feature type="region of interest" description="Disordered" evidence="1">
    <location>
        <begin position="325"/>
        <end position="453"/>
    </location>
</feature>
<accession>A0A2J6PH10</accession>
<keyword evidence="2" id="KW-1133">Transmembrane helix</keyword>
<feature type="compositionally biased region" description="Low complexity" evidence="1">
    <location>
        <begin position="407"/>
        <end position="417"/>
    </location>
</feature>
<evidence type="ECO:0000256" key="1">
    <source>
        <dbReference type="SAM" id="MobiDB-lite"/>
    </source>
</evidence>
<dbReference type="OrthoDB" id="5347452at2759"/>
<feature type="transmembrane region" description="Helical" evidence="2">
    <location>
        <begin position="247"/>
        <end position="269"/>
    </location>
</feature>
<evidence type="ECO:0000256" key="3">
    <source>
        <dbReference type="SAM" id="SignalP"/>
    </source>
</evidence>
<keyword evidence="2" id="KW-0812">Transmembrane</keyword>
<dbReference type="AlphaFoldDB" id="A0A2J6PH10"/>
<evidence type="ECO:0008006" key="6">
    <source>
        <dbReference type="Google" id="ProtNLM"/>
    </source>
</evidence>
<feature type="compositionally biased region" description="Polar residues" evidence="1">
    <location>
        <begin position="388"/>
        <end position="398"/>
    </location>
</feature>
<keyword evidence="5" id="KW-1185">Reference proteome</keyword>
<feature type="compositionally biased region" description="Low complexity" evidence="1">
    <location>
        <begin position="325"/>
        <end position="337"/>
    </location>
</feature>
<dbReference type="STRING" id="1745343.A0A2J6PH10"/>
<evidence type="ECO:0000313" key="5">
    <source>
        <dbReference type="Proteomes" id="UP000235672"/>
    </source>
</evidence>
<sequence length="453" mass="48007">MASFFGALMLCPMVSALAFNAPQATPMADTVGLGAGIGMPQPTEAPNVQELHRRQDSNSLYLIEGPDEICGYQYGQSIGALRLCYTSTCGFATAPGGLGPNSGEIFCYDSTTSSPRPLWTSCIPGGTAGSSCLADAPCSNNRQIIVCTLTTEPYCNVGTFVGLGVEAVWCDSTYYTNMIPISTTYVGQFDRSLTTVFNSAVTSSLYTPPTPTIPSITVVSVSVSVSSTPATPSTSSSPQHSTPIGPIVGGVIGGLALIAAIAAGIFICLRIKRKDKQRAQQAPGPDYPVQASTLPTSPSGQNPSEKYPATTQATFVPAAAAFPASKPDQQYQYQQQYQPPPQQYQQPPQPQYQQAPPAQQQSPQSTGDYTQHPPPPQQSALKPGQAQYYPQQDFQTQAEAPGTQRDSISNASISSPGSPAPPYPSNFPSVPEMGEMSYHAYPQYPNNDRSEMP</sequence>
<feature type="signal peptide" evidence="3">
    <location>
        <begin position="1"/>
        <end position="16"/>
    </location>
</feature>
<feature type="chain" id="PRO_5014380148" description="Mid2 domain-containing protein" evidence="3">
    <location>
        <begin position="17"/>
        <end position="453"/>
    </location>
</feature>
<evidence type="ECO:0000256" key="2">
    <source>
        <dbReference type="SAM" id="Phobius"/>
    </source>
</evidence>
<dbReference type="EMBL" id="KZ613534">
    <property type="protein sequence ID" value="PMD13249.1"/>
    <property type="molecule type" value="Genomic_DNA"/>
</dbReference>
<organism evidence="4 5">
    <name type="scientific">Hyaloscypha hepaticicola</name>
    <dbReference type="NCBI Taxonomy" id="2082293"/>
    <lineage>
        <taxon>Eukaryota</taxon>
        <taxon>Fungi</taxon>
        <taxon>Dikarya</taxon>
        <taxon>Ascomycota</taxon>
        <taxon>Pezizomycotina</taxon>
        <taxon>Leotiomycetes</taxon>
        <taxon>Helotiales</taxon>
        <taxon>Hyaloscyphaceae</taxon>
        <taxon>Hyaloscypha</taxon>
    </lineage>
</organism>
<keyword evidence="2" id="KW-0472">Membrane</keyword>